<accession>A0A1C3KDG7</accession>
<name>A0A1C3KDG7_PLAMA</name>
<evidence type="ECO:0000313" key="2">
    <source>
        <dbReference type="Proteomes" id="UP000219799"/>
    </source>
</evidence>
<dbReference type="EMBL" id="LT594498">
    <property type="protein sequence ID" value="SBT71598.1"/>
    <property type="molecule type" value="Genomic_DNA"/>
</dbReference>
<evidence type="ECO:0000313" key="1">
    <source>
        <dbReference type="EMBL" id="SBT71598.1"/>
    </source>
</evidence>
<protein>
    <submittedName>
        <fullName evidence="1">Uncharacterized protein</fullName>
    </submittedName>
</protein>
<proteinExistence type="predicted"/>
<dbReference type="AlphaFoldDB" id="A0A1C3KDG7"/>
<dbReference type="VEuPathDB" id="PlasmoDB:PmUG01_10016200"/>
<gene>
    <name evidence="1" type="primary">PmlGA01_100007600</name>
    <name evidence="1" type="ORF">PMLGA01_100007600</name>
</gene>
<dbReference type="Proteomes" id="UP000219799">
    <property type="component" value="Chromosome 10"/>
</dbReference>
<organism evidence="1 2">
    <name type="scientific">Plasmodium malariae</name>
    <dbReference type="NCBI Taxonomy" id="5858"/>
    <lineage>
        <taxon>Eukaryota</taxon>
        <taxon>Sar</taxon>
        <taxon>Alveolata</taxon>
        <taxon>Apicomplexa</taxon>
        <taxon>Aconoidasida</taxon>
        <taxon>Haemosporida</taxon>
        <taxon>Plasmodiidae</taxon>
        <taxon>Plasmodium</taxon>
        <taxon>Plasmodium (Plasmodium)</taxon>
    </lineage>
</organism>
<reference evidence="1 2" key="1">
    <citation type="submission" date="2016-06" db="EMBL/GenBank/DDBJ databases">
        <authorList>
            <consortium name="Pathogen Informatics"/>
        </authorList>
    </citation>
    <scope>NUCLEOTIDE SEQUENCE [LARGE SCALE GENOMIC DNA]</scope>
    <source>
        <strain evidence="1">PmlGA01</strain>
    </source>
</reference>
<sequence>MEDQVNNSDSLLSFSLEKEISNLYKKDDYMKHCLVRNNIEPIALDDEVHILKREEQKTFNLTDILKSLENKKENDTEKSDVIFPEYVEHKQVEEDIKEEVDRINNGVYLHEVNIIDNSYYDSFSDNLYDTYSNPINIKGDMYIKNIVHFEDQSPYNSLYDIYKVEWFLGLDINDNRIHEIVPIGQGMCFQIPFESLGKYIFCKAYRRIYVNSCIQKKEKHTVIDPHTLNTKPVKFKADPEYVEKYAITTKGPVLISIDIAFKILTYLCANHYSTQVIIEDPLENLYKLSNSSSSDDDCTITTDSNTINEQNNYQQFVATLSVHFNELKFSLVTAYANNERGESGRHTNNMQSNEMANQMINQKKENVQTKFFDLFNFVGNDPALALSDSGIMYGHCTYELDEKGVNQKGKSGTIKGKIKYTNGLEQDKIKYTNGLEQDKIKYTNGQEDEKINCKKGNTKESRTDEFVFNLHELEFRLSSKEDCIVISIASNLQKSFKFVKYKMITIKPVDKNISVNDLWVILLAFKSARSYKKIFQKYSKRIYTNTNISFVQHMINNYLIKLNVKNVSGTLPFHKINTIFN</sequence>